<evidence type="ECO:0000313" key="11">
    <source>
        <dbReference type="EMBL" id="SGZ55280.1"/>
    </source>
</evidence>
<evidence type="ECO:0000256" key="9">
    <source>
        <dbReference type="SAM" id="MobiDB-lite"/>
    </source>
</evidence>
<gene>
    <name evidence="11" type="ORF">SAMEA4029010_CIC11G00000001149</name>
</gene>
<feature type="region of interest" description="Disordered" evidence="9">
    <location>
        <begin position="84"/>
        <end position="151"/>
    </location>
</feature>
<dbReference type="GO" id="GO:0005669">
    <property type="term" value="C:transcription factor TFIID complex"/>
    <property type="evidence" value="ECO:0007669"/>
    <property type="project" value="InterPro"/>
</dbReference>
<evidence type="ECO:0000256" key="6">
    <source>
        <dbReference type="ARBA" id="ARBA00023242"/>
    </source>
</evidence>
<dbReference type="Pfam" id="PF05236">
    <property type="entry name" value="TAF4"/>
    <property type="match status" value="1"/>
</dbReference>
<keyword evidence="12" id="KW-1185">Reference proteome</keyword>
<feature type="compositionally biased region" description="Polar residues" evidence="9">
    <location>
        <begin position="84"/>
        <end position="99"/>
    </location>
</feature>
<dbReference type="CDD" id="cd08045">
    <property type="entry name" value="HFD_TAF4"/>
    <property type="match status" value="1"/>
</dbReference>
<accession>A0A1L0DH69</accession>
<feature type="region of interest" description="Disordered" evidence="9">
    <location>
        <begin position="449"/>
        <end position="474"/>
    </location>
</feature>
<comment type="similarity">
    <text evidence="2">Belongs to the TAF4 family.</text>
</comment>
<evidence type="ECO:0000256" key="7">
    <source>
        <dbReference type="ARBA" id="ARBA00025346"/>
    </source>
</evidence>
<dbReference type="EMBL" id="LT635760">
    <property type="protein sequence ID" value="SGZ55280.1"/>
    <property type="molecule type" value="Genomic_DNA"/>
</dbReference>
<feature type="domain" description="Transcription initiation factor TFIID component TAF4 C-terminal" evidence="10">
    <location>
        <begin position="247"/>
        <end position="516"/>
    </location>
</feature>
<keyword evidence="4" id="KW-0805">Transcription regulation</keyword>
<feature type="region of interest" description="Disordered" evidence="9">
    <location>
        <begin position="1"/>
        <end position="44"/>
    </location>
</feature>
<feature type="region of interest" description="Disordered" evidence="9">
    <location>
        <begin position="224"/>
        <end position="243"/>
    </location>
</feature>
<evidence type="ECO:0000313" key="12">
    <source>
        <dbReference type="Proteomes" id="UP000182334"/>
    </source>
</evidence>
<dbReference type="OrthoDB" id="21060at2759"/>
<comment type="subcellular location">
    <subcellularLocation>
        <location evidence="1">Nucleus</location>
    </subcellularLocation>
</comment>
<feature type="region of interest" description="Disordered" evidence="9">
    <location>
        <begin position="355"/>
        <end position="376"/>
    </location>
</feature>
<evidence type="ECO:0000256" key="5">
    <source>
        <dbReference type="ARBA" id="ARBA00023163"/>
    </source>
</evidence>
<dbReference type="AlphaFoldDB" id="A0A1L0DH69"/>
<evidence type="ECO:0000259" key="10">
    <source>
        <dbReference type="Pfam" id="PF05236"/>
    </source>
</evidence>
<evidence type="ECO:0000256" key="8">
    <source>
        <dbReference type="ARBA" id="ARBA00031747"/>
    </source>
</evidence>
<dbReference type="InterPro" id="IPR007900">
    <property type="entry name" value="TAF4_C"/>
</dbReference>
<feature type="compositionally biased region" description="Basic and acidic residues" evidence="9">
    <location>
        <begin position="13"/>
        <end position="28"/>
    </location>
</feature>
<keyword evidence="5" id="KW-0804">Transcription</keyword>
<feature type="compositionally biased region" description="Low complexity" evidence="9">
    <location>
        <begin position="225"/>
        <end position="239"/>
    </location>
</feature>
<evidence type="ECO:0000256" key="4">
    <source>
        <dbReference type="ARBA" id="ARBA00023015"/>
    </source>
</evidence>
<dbReference type="InterPro" id="IPR045144">
    <property type="entry name" value="TAF4"/>
</dbReference>
<dbReference type="GO" id="GO:0016251">
    <property type="term" value="F:RNA polymerase II general transcription initiation factor activity"/>
    <property type="evidence" value="ECO:0007669"/>
    <property type="project" value="TreeGrafter"/>
</dbReference>
<dbReference type="PANTHER" id="PTHR15138">
    <property type="entry name" value="TRANSCRIPTION INITIATION FACTOR TFIID SUBUNIT 4"/>
    <property type="match status" value="1"/>
</dbReference>
<reference evidence="11 12" key="1">
    <citation type="submission" date="2016-10" db="EMBL/GenBank/DDBJ databases">
        <authorList>
            <person name="de Groot N.N."/>
        </authorList>
    </citation>
    <scope>NUCLEOTIDE SEQUENCE [LARGE SCALE GENOMIC DNA]</scope>
    <source>
        <strain evidence="11 12">CBS 141442</strain>
    </source>
</reference>
<organism evidence="11 12">
    <name type="scientific">Sungouiella intermedia</name>
    <dbReference type="NCBI Taxonomy" id="45354"/>
    <lineage>
        <taxon>Eukaryota</taxon>
        <taxon>Fungi</taxon>
        <taxon>Dikarya</taxon>
        <taxon>Ascomycota</taxon>
        <taxon>Saccharomycotina</taxon>
        <taxon>Pichiomycetes</taxon>
        <taxon>Metschnikowiaceae</taxon>
        <taxon>Sungouiella</taxon>
    </lineage>
</organism>
<dbReference type="STRING" id="45354.A0A1L0DH69"/>
<name>A0A1L0DH69_9ASCO</name>
<dbReference type="Proteomes" id="UP000182334">
    <property type="component" value="Chromosome V"/>
</dbReference>
<feature type="compositionally biased region" description="Low complexity" evidence="9">
    <location>
        <begin position="106"/>
        <end position="119"/>
    </location>
</feature>
<protein>
    <recommendedName>
        <fullName evidence="3">Transcription initiation factor TFIID subunit 4</fullName>
    </recommendedName>
    <alternativeName>
        <fullName evidence="8">TBP-associated factor 4</fullName>
    </alternativeName>
</protein>
<dbReference type="PANTHER" id="PTHR15138:SF14">
    <property type="entry name" value="TRANSCRIPTION INITIATION FACTOR TFIID SUBUNIT 4"/>
    <property type="match status" value="1"/>
</dbReference>
<evidence type="ECO:0000256" key="2">
    <source>
        <dbReference type="ARBA" id="ARBA00006178"/>
    </source>
</evidence>
<comment type="function">
    <text evidence="7">Functions as a component of the DNA-binding general transcription factor complex TFIID. Binding of TFIID to a promoter (with or without TATA element) is the initial step in pre-initiation complex (PIC) formation. TFIID plays a key role in the regulation of gene expression by RNA polymerase II through different activities such as transcription activator interaction, core promoter recognition and selectivity, TFIIA and TFIIB interaction, chromatin modification (histone acetylation by TAF1), facilitation of DNA opening and initiation of transcription.</text>
</comment>
<dbReference type="GO" id="GO:0003677">
    <property type="term" value="F:DNA binding"/>
    <property type="evidence" value="ECO:0007669"/>
    <property type="project" value="TreeGrafter"/>
</dbReference>
<dbReference type="GO" id="GO:0006367">
    <property type="term" value="P:transcription initiation at RNA polymerase II promoter"/>
    <property type="evidence" value="ECO:0007669"/>
    <property type="project" value="TreeGrafter"/>
</dbReference>
<proteinExistence type="inferred from homology"/>
<sequence length="521" mass="56009">MSLQSGTPVLPKRPREEDLVNESKRIKTEAPSGLDESQFGDLFDPLPFETKDGFSSADFAIDDNLDLPNMLDAPDNVDLAVSTRQNTAPASNAAATGTSVPGAVSPAPGNGNGRPNTNPALQGAVPRVNSTSKLPDYLPTGSGAGLTTPSSTQMYQSMSQLNLATYPYQRTSMASTSGMLALNVPGSTMPGASGTGVVYPNQYRPPMNNAYRPATNRFDPKRTFPPGMSAPNNAAGAGNRPDDPSKLNDALAAAGVDIQREEELLLSNYNRTALSLQQQQLANRQRQTYGPLNAFLHPYHVALLMNKVARENGVVQNFMVDPEMLEFMSAACKEWLSDIVTKTVALSRHRRRGIPALNKNGAGKPKTIHPSQRSEISKELRNLALRQKEAEERRVLKRLALGLEKSDEVAPETGNKAGAEETLHRAANATAAMMTMNPARKKYSWMTSGASSAGDGAKLTANKDGGPKQSALISTRGDNGLRFREIRTGNMITTKDLLGVLEEDRMGTSKAVVKGYAKLKD</sequence>
<keyword evidence="6" id="KW-0539">Nucleus</keyword>
<evidence type="ECO:0000256" key="1">
    <source>
        <dbReference type="ARBA" id="ARBA00004123"/>
    </source>
</evidence>
<evidence type="ECO:0000256" key="3">
    <source>
        <dbReference type="ARBA" id="ARBA00017306"/>
    </source>
</evidence>